<name>A0ABQ4S018_9HYPH</name>
<reference evidence="2" key="2">
    <citation type="submission" date="2021-08" db="EMBL/GenBank/DDBJ databases">
        <authorList>
            <person name="Tani A."/>
            <person name="Ola A."/>
            <person name="Ogura Y."/>
            <person name="Katsura K."/>
            <person name="Hayashi T."/>
        </authorList>
    </citation>
    <scope>NUCLEOTIDE SEQUENCE</scope>
    <source>
        <strain evidence="2">DSM 19015</strain>
    </source>
</reference>
<feature type="chain" id="PRO_5045596057" evidence="1">
    <location>
        <begin position="26"/>
        <end position="330"/>
    </location>
</feature>
<keyword evidence="3" id="KW-1185">Reference proteome</keyword>
<proteinExistence type="predicted"/>
<feature type="signal peptide" evidence="1">
    <location>
        <begin position="1"/>
        <end position="25"/>
    </location>
</feature>
<protein>
    <submittedName>
        <fullName evidence="2">Uncharacterized protein</fullName>
    </submittedName>
</protein>
<organism evidence="2 3">
    <name type="scientific">Methylobacterium iners</name>
    <dbReference type="NCBI Taxonomy" id="418707"/>
    <lineage>
        <taxon>Bacteria</taxon>
        <taxon>Pseudomonadati</taxon>
        <taxon>Pseudomonadota</taxon>
        <taxon>Alphaproteobacteria</taxon>
        <taxon>Hyphomicrobiales</taxon>
        <taxon>Methylobacteriaceae</taxon>
        <taxon>Methylobacterium</taxon>
    </lineage>
</organism>
<dbReference type="InterPro" id="IPR010239">
    <property type="entry name" value="CHP02001"/>
</dbReference>
<evidence type="ECO:0000256" key="1">
    <source>
        <dbReference type="SAM" id="SignalP"/>
    </source>
</evidence>
<dbReference type="Pfam" id="PF09694">
    <property type="entry name" value="Gcw_chp"/>
    <property type="match status" value="1"/>
</dbReference>
<keyword evidence="1" id="KW-0732">Signal</keyword>
<accession>A0ABQ4S018</accession>
<gene>
    <name evidence="2" type="ORF">OCOJLMKI_2735</name>
</gene>
<comment type="caution">
    <text evidence="2">The sequence shown here is derived from an EMBL/GenBank/DDBJ whole genome shotgun (WGS) entry which is preliminary data.</text>
</comment>
<evidence type="ECO:0000313" key="3">
    <source>
        <dbReference type="Proteomes" id="UP001055125"/>
    </source>
</evidence>
<sequence>MTSKLSARGVAVSLAAFLSLGQSYAADLAPPKVMPVEAKAPDPLIGFSFGSRYQSDYNFRGVSQSNLQGSYQTFFEAQFFNNFAYAGFATYQTRLPTRPDMEFDLVAGIRPTFDKFTFDLGVIYYFYPNEQRLLNPFTNPATPLTAANTDFLEFAGKMTYVATDNLTLGANVFFAPNYLGLHGEGTYTSGTAALTLPATFFPWLPEAYAGGFSLSGEIGHYFLTSAKTSATGPFGSTAPGRFPSFDLPSYLYGNIGLSYTYKNIVLDVRYHNTDLTAQQCFALTGDFRGFVNGGTSRWCGDAIIGSITFQTSTASPGIYSEPGGLLNLFR</sequence>
<dbReference type="EMBL" id="BPQP01000038">
    <property type="protein sequence ID" value="GJD95522.1"/>
    <property type="molecule type" value="Genomic_DNA"/>
</dbReference>
<evidence type="ECO:0000313" key="2">
    <source>
        <dbReference type="EMBL" id="GJD95522.1"/>
    </source>
</evidence>
<reference evidence="2" key="1">
    <citation type="journal article" date="2021" name="Front. Microbiol.">
        <title>Comprehensive Comparative Genomics and Phenotyping of Methylobacterium Species.</title>
        <authorList>
            <person name="Alessa O."/>
            <person name="Ogura Y."/>
            <person name="Fujitani Y."/>
            <person name="Takami H."/>
            <person name="Hayashi T."/>
            <person name="Sahin N."/>
            <person name="Tani A."/>
        </authorList>
    </citation>
    <scope>NUCLEOTIDE SEQUENCE</scope>
    <source>
        <strain evidence="2">DSM 19015</strain>
    </source>
</reference>
<dbReference type="Proteomes" id="UP001055125">
    <property type="component" value="Unassembled WGS sequence"/>
</dbReference>